<evidence type="ECO:0000313" key="1">
    <source>
        <dbReference type="EMBL" id="EFB32209.1"/>
    </source>
</evidence>
<accession>D1QR85</accession>
<protein>
    <submittedName>
        <fullName evidence="1">Uncharacterized protein</fullName>
    </submittedName>
</protein>
<name>D1QR85_9BACT</name>
<dbReference type="Proteomes" id="UP000004079">
    <property type="component" value="Unassembled WGS sequence"/>
</dbReference>
<organism evidence="1 2">
    <name type="scientific">Segatella oris F0302</name>
    <dbReference type="NCBI Taxonomy" id="649760"/>
    <lineage>
        <taxon>Bacteria</taxon>
        <taxon>Pseudomonadati</taxon>
        <taxon>Bacteroidota</taxon>
        <taxon>Bacteroidia</taxon>
        <taxon>Bacteroidales</taxon>
        <taxon>Prevotellaceae</taxon>
        <taxon>Segatella</taxon>
    </lineage>
</organism>
<proteinExistence type="predicted"/>
<comment type="caution">
    <text evidence="1">The sequence shown here is derived from an EMBL/GenBank/DDBJ whole genome shotgun (WGS) entry which is preliminary data.</text>
</comment>
<dbReference type="EMBL" id="ACUZ02000027">
    <property type="protein sequence ID" value="EFB32209.1"/>
    <property type="molecule type" value="Genomic_DNA"/>
</dbReference>
<evidence type="ECO:0000313" key="2">
    <source>
        <dbReference type="Proteomes" id="UP000004079"/>
    </source>
</evidence>
<dbReference type="HOGENOM" id="CLU_3274624_0_0_10"/>
<gene>
    <name evidence="1" type="ORF">HMPREF0971_01488</name>
</gene>
<reference evidence="1 2" key="1">
    <citation type="submission" date="2009-11" db="EMBL/GenBank/DDBJ databases">
        <authorList>
            <person name="Weinstock G."/>
            <person name="Sodergren E."/>
            <person name="Clifton S."/>
            <person name="Fulton L."/>
            <person name="Fulton B."/>
            <person name="Courtney L."/>
            <person name="Fronick C."/>
            <person name="Harrison M."/>
            <person name="Strong C."/>
            <person name="Farmer C."/>
            <person name="Delahaunty K."/>
            <person name="Markovic C."/>
            <person name="Hall O."/>
            <person name="Minx P."/>
            <person name="Tomlinson C."/>
            <person name="Mitreva M."/>
            <person name="Nelson J."/>
            <person name="Hou S."/>
            <person name="Wollam A."/>
            <person name="Pepin K.H."/>
            <person name="Johnson M."/>
            <person name="Bhonagiri V."/>
            <person name="Nash W.E."/>
            <person name="Warren W."/>
            <person name="Chinwalla A."/>
            <person name="Mardis E.R."/>
            <person name="Wilson R.K."/>
        </authorList>
    </citation>
    <scope>NUCLEOTIDE SEQUENCE [LARGE SCALE GENOMIC DNA]</scope>
    <source>
        <strain evidence="1 2">F0302</strain>
    </source>
</reference>
<sequence>MSGAELWQWAVFSKGYGIKPPYFASFHFVLSHSSSLPFLSR</sequence>
<dbReference type="AlphaFoldDB" id="D1QR85"/>